<keyword evidence="3" id="KW-1185">Reference proteome</keyword>
<reference evidence="2 3" key="1">
    <citation type="submission" date="2023-05" db="EMBL/GenBank/DDBJ databases">
        <title>B98-5 Cell Line De Novo Hybrid Assembly: An Optical Mapping Approach.</title>
        <authorList>
            <person name="Kananen K."/>
            <person name="Auerbach J.A."/>
            <person name="Kautto E."/>
            <person name="Blachly J.S."/>
        </authorList>
    </citation>
    <scope>NUCLEOTIDE SEQUENCE [LARGE SCALE GENOMIC DNA]</scope>
    <source>
        <strain evidence="2">B95-8</strain>
        <tissue evidence="2">Cell line</tissue>
    </source>
</reference>
<comment type="caution">
    <text evidence="2">The sequence shown here is derived from an EMBL/GenBank/DDBJ whole genome shotgun (WGS) entry which is preliminary data.</text>
</comment>
<sequence>MRKMTEWTGAAEVGDVIPIEGFFSTLMGKRLLTSPAQASMPGSGPSALFPTCCPR</sequence>
<evidence type="ECO:0000313" key="3">
    <source>
        <dbReference type="Proteomes" id="UP001266305"/>
    </source>
</evidence>
<gene>
    <name evidence="2" type="ORF">P7K49_020228</name>
</gene>
<proteinExistence type="predicted"/>
<evidence type="ECO:0000313" key="2">
    <source>
        <dbReference type="EMBL" id="KAK2102561.1"/>
    </source>
</evidence>
<evidence type="ECO:0000256" key="1">
    <source>
        <dbReference type="SAM" id="MobiDB-lite"/>
    </source>
</evidence>
<organism evidence="2 3">
    <name type="scientific">Saguinus oedipus</name>
    <name type="common">Cotton-top tamarin</name>
    <name type="synonym">Oedipomidas oedipus</name>
    <dbReference type="NCBI Taxonomy" id="9490"/>
    <lineage>
        <taxon>Eukaryota</taxon>
        <taxon>Metazoa</taxon>
        <taxon>Chordata</taxon>
        <taxon>Craniata</taxon>
        <taxon>Vertebrata</taxon>
        <taxon>Euteleostomi</taxon>
        <taxon>Mammalia</taxon>
        <taxon>Eutheria</taxon>
        <taxon>Euarchontoglires</taxon>
        <taxon>Primates</taxon>
        <taxon>Haplorrhini</taxon>
        <taxon>Platyrrhini</taxon>
        <taxon>Cebidae</taxon>
        <taxon>Callitrichinae</taxon>
        <taxon>Saguinus</taxon>
    </lineage>
</organism>
<feature type="region of interest" description="Disordered" evidence="1">
    <location>
        <begin position="35"/>
        <end position="55"/>
    </location>
</feature>
<dbReference type="EMBL" id="JASSZA010000009">
    <property type="protein sequence ID" value="KAK2102561.1"/>
    <property type="molecule type" value="Genomic_DNA"/>
</dbReference>
<accession>A0ABQ9V0B6</accession>
<dbReference type="Proteomes" id="UP001266305">
    <property type="component" value="Unassembled WGS sequence"/>
</dbReference>
<protein>
    <submittedName>
        <fullName evidence="2">Uncharacterized protein</fullName>
    </submittedName>
</protein>
<name>A0ABQ9V0B6_SAGOE</name>